<dbReference type="EMBL" id="WVTA01000016">
    <property type="protein sequence ID" value="KAK3201319.1"/>
    <property type="molecule type" value="Genomic_DNA"/>
</dbReference>
<accession>A0AAN6RBV7</accession>
<keyword evidence="3" id="KW-1185">Reference proteome</keyword>
<organism evidence="2 3">
    <name type="scientific">Pseudopithomyces chartarum</name>
    <dbReference type="NCBI Taxonomy" id="1892770"/>
    <lineage>
        <taxon>Eukaryota</taxon>
        <taxon>Fungi</taxon>
        <taxon>Dikarya</taxon>
        <taxon>Ascomycota</taxon>
        <taxon>Pezizomycotina</taxon>
        <taxon>Dothideomycetes</taxon>
        <taxon>Pleosporomycetidae</taxon>
        <taxon>Pleosporales</taxon>
        <taxon>Massarineae</taxon>
        <taxon>Didymosphaeriaceae</taxon>
        <taxon>Pseudopithomyces</taxon>
    </lineage>
</organism>
<evidence type="ECO:0000313" key="2">
    <source>
        <dbReference type="EMBL" id="KAK3201319.1"/>
    </source>
</evidence>
<feature type="signal peptide" evidence="1">
    <location>
        <begin position="1"/>
        <end position="30"/>
    </location>
</feature>
<dbReference type="Proteomes" id="UP001280581">
    <property type="component" value="Unassembled WGS sequence"/>
</dbReference>
<dbReference type="AlphaFoldDB" id="A0AAN6RBV7"/>
<keyword evidence="1" id="KW-0732">Signal</keyword>
<name>A0AAN6RBV7_9PLEO</name>
<evidence type="ECO:0000313" key="3">
    <source>
        <dbReference type="Proteomes" id="UP001280581"/>
    </source>
</evidence>
<gene>
    <name evidence="2" type="ORF">GRF29_185g600646</name>
</gene>
<comment type="caution">
    <text evidence="2">The sequence shown here is derived from an EMBL/GenBank/DDBJ whole genome shotgun (WGS) entry which is preliminary data.</text>
</comment>
<feature type="chain" id="PRO_5042843453" evidence="1">
    <location>
        <begin position="31"/>
        <end position="144"/>
    </location>
</feature>
<evidence type="ECO:0000256" key="1">
    <source>
        <dbReference type="SAM" id="SignalP"/>
    </source>
</evidence>
<protein>
    <submittedName>
        <fullName evidence="2">Uncharacterized protein</fullName>
    </submittedName>
</protein>
<proteinExistence type="predicted"/>
<reference evidence="2 3" key="1">
    <citation type="submission" date="2021-02" db="EMBL/GenBank/DDBJ databases">
        <title>Genome assembly of Pseudopithomyces chartarum.</title>
        <authorList>
            <person name="Jauregui R."/>
            <person name="Singh J."/>
            <person name="Voisey C."/>
        </authorList>
    </citation>
    <scope>NUCLEOTIDE SEQUENCE [LARGE SCALE GENOMIC DNA]</scope>
    <source>
        <strain evidence="2 3">AGR01</strain>
    </source>
</reference>
<sequence>MKTFSVASVALLVSPFLVAVTATPLRSADAAEIGDNEKRADCWIKADWYGNWPSGGFRRYGVRLTAGPDGRRKDLLDLFCAITQGNGYANINNKACWAEPDGSYKVDITTFEGSHGHDLYLDFHQQNFNSWRGTTNCDVDNRNM</sequence>